<dbReference type="OrthoDB" id="2682612at2759"/>
<protein>
    <submittedName>
        <fullName evidence="1">Uncharacterized protein</fullName>
    </submittedName>
</protein>
<dbReference type="EMBL" id="KN819403">
    <property type="protein sequence ID" value="KIJ10565.1"/>
    <property type="molecule type" value="Genomic_DNA"/>
</dbReference>
<gene>
    <name evidence="1" type="ORF">PAXINDRAFT_85879</name>
</gene>
<reference evidence="2" key="2">
    <citation type="submission" date="2015-01" db="EMBL/GenBank/DDBJ databases">
        <title>Evolutionary Origins and Diversification of the Mycorrhizal Mutualists.</title>
        <authorList>
            <consortium name="DOE Joint Genome Institute"/>
            <consortium name="Mycorrhizal Genomics Consortium"/>
            <person name="Kohler A."/>
            <person name="Kuo A."/>
            <person name="Nagy L.G."/>
            <person name="Floudas D."/>
            <person name="Copeland A."/>
            <person name="Barry K.W."/>
            <person name="Cichocki N."/>
            <person name="Veneault-Fourrey C."/>
            <person name="LaButti K."/>
            <person name="Lindquist E.A."/>
            <person name="Lipzen A."/>
            <person name="Lundell T."/>
            <person name="Morin E."/>
            <person name="Murat C."/>
            <person name="Riley R."/>
            <person name="Ohm R."/>
            <person name="Sun H."/>
            <person name="Tunlid A."/>
            <person name="Henrissat B."/>
            <person name="Grigoriev I.V."/>
            <person name="Hibbett D.S."/>
            <person name="Martin F."/>
        </authorList>
    </citation>
    <scope>NUCLEOTIDE SEQUENCE [LARGE SCALE GENOMIC DNA]</scope>
    <source>
        <strain evidence="2">ATCC 200175</strain>
    </source>
</reference>
<accession>A0A0C9T4H9</accession>
<dbReference type="AlphaFoldDB" id="A0A0C9T4H9"/>
<organism evidence="1 2">
    <name type="scientific">Paxillus involutus ATCC 200175</name>
    <dbReference type="NCBI Taxonomy" id="664439"/>
    <lineage>
        <taxon>Eukaryota</taxon>
        <taxon>Fungi</taxon>
        <taxon>Dikarya</taxon>
        <taxon>Basidiomycota</taxon>
        <taxon>Agaricomycotina</taxon>
        <taxon>Agaricomycetes</taxon>
        <taxon>Agaricomycetidae</taxon>
        <taxon>Boletales</taxon>
        <taxon>Paxilineae</taxon>
        <taxon>Paxillaceae</taxon>
        <taxon>Paxillus</taxon>
    </lineage>
</organism>
<proteinExistence type="predicted"/>
<evidence type="ECO:0000313" key="1">
    <source>
        <dbReference type="EMBL" id="KIJ10565.1"/>
    </source>
</evidence>
<name>A0A0C9T4H9_PAXIN</name>
<keyword evidence="2" id="KW-1185">Reference proteome</keyword>
<reference evidence="1 2" key="1">
    <citation type="submission" date="2014-06" db="EMBL/GenBank/DDBJ databases">
        <authorList>
            <consortium name="DOE Joint Genome Institute"/>
            <person name="Kuo A."/>
            <person name="Kohler A."/>
            <person name="Nagy L.G."/>
            <person name="Floudas D."/>
            <person name="Copeland A."/>
            <person name="Barry K.W."/>
            <person name="Cichocki N."/>
            <person name="Veneault-Fourrey C."/>
            <person name="LaButti K."/>
            <person name="Lindquist E.A."/>
            <person name="Lipzen A."/>
            <person name="Lundell T."/>
            <person name="Morin E."/>
            <person name="Murat C."/>
            <person name="Sun H."/>
            <person name="Tunlid A."/>
            <person name="Henrissat B."/>
            <person name="Grigoriev I.V."/>
            <person name="Hibbett D.S."/>
            <person name="Martin F."/>
            <person name="Nordberg H.P."/>
            <person name="Cantor M.N."/>
            <person name="Hua S.X."/>
        </authorList>
    </citation>
    <scope>NUCLEOTIDE SEQUENCE [LARGE SCALE GENOMIC DNA]</scope>
    <source>
        <strain evidence="1 2">ATCC 200175</strain>
    </source>
</reference>
<evidence type="ECO:0000313" key="2">
    <source>
        <dbReference type="Proteomes" id="UP000053647"/>
    </source>
</evidence>
<dbReference type="Proteomes" id="UP000053647">
    <property type="component" value="Unassembled WGS sequence"/>
</dbReference>
<dbReference type="HOGENOM" id="CLU_106372_0_0_1"/>
<sequence length="251" mass="28529">MGLRSDSDPGIARYLRRSSALGGGAPSRMRIAQELFPGLAQDALSWKALDRMQRDMVLTREQAHYRWLNRHNVGAVFAADCEGMCPPIDGERATCQRCRQLYKLHLFQNVLNRKEPQEANMKFVLKGHRCQELGSIYLKYEGVRQLIEEVSFTNEAVCTLRFAKGVSNGLYKKQDVLLGMVEAMVKKAQRLAHGQHLQNMQYTDAFDSFCSVLSSLSPQAYKTFHHHFGGRSLRSMRYVVPASTHIFSSLK</sequence>